<dbReference type="InterPro" id="IPR021109">
    <property type="entry name" value="Peptidase_aspartic_dom_sf"/>
</dbReference>
<protein>
    <recommendedName>
        <fullName evidence="3">Retropepsins domain-containing protein</fullName>
    </recommendedName>
</protein>
<keyword evidence="2" id="KW-1185">Reference proteome</keyword>
<evidence type="ECO:0000313" key="1">
    <source>
        <dbReference type="EMBL" id="RDY01717.1"/>
    </source>
</evidence>
<accession>A0A371HFZ7</accession>
<comment type="caution">
    <text evidence="1">The sequence shown here is derived from an EMBL/GenBank/DDBJ whole genome shotgun (WGS) entry which is preliminary data.</text>
</comment>
<dbReference type="EMBL" id="QJKJ01002702">
    <property type="protein sequence ID" value="RDY01717.1"/>
    <property type="molecule type" value="Genomic_DNA"/>
</dbReference>
<dbReference type="PANTHER" id="PTHR32108:SF9">
    <property type="entry name" value="REVERSE TRANSCRIPTASE RNASE H-LIKE DOMAIN-CONTAINING PROTEIN"/>
    <property type="match status" value="1"/>
</dbReference>
<dbReference type="OrthoDB" id="5430981at2759"/>
<name>A0A371HFZ7_MUCPR</name>
<evidence type="ECO:0008006" key="3">
    <source>
        <dbReference type="Google" id="ProtNLM"/>
    </source>
</evidence>
<sequence length="164" mass="18272">MNKTPIRVSLLSLLINFEGHCNLLLKVLNKAHAAQDITIEKFRGIVNNISSSHFSFSKYEVPTEGKCHNQLFHITVICGNYMITRVLIDNGSSLNVMPKTTLEKLYSTGSQLRVSSVVVRAFDGSKREVMGEIMLPIRIGPITFDITFQVMDIGPAYSCLLGRP</sequence>
<dbReference type="CDD" id="cd00303">
    <property type="entry name" value="retropepsin_like"/>
    <property type="match status" value="1"/>
</dbReference>
<organism evidence="1 2">
    <name type="scientific">Mucuna pruriens</name>
    <name type="common">Velvet bean</name>
    <name type="synonym">Dolichos pruriens</name>
    <dbReference type="NCBI Taxonomy" id="157652"/>
    <lineage>
        <taxon>Eukaryota</taxon>
        <taxon>Viridiplantae</taxon>
        <taxon>Streptophyta</taxon>
        <taxon>Embryophyta</taxon>
        <taxon>Tracheophyta</taxon>
        <taxon>Spermatophyta</taxon>
        <taxon>Magnoliopsida</taxon>
        <taxon>eudicotyledons</taxon>
        <taxon>Gunneridae</taxon>
        <taxon>Pentapetalae</taxon>
        <taxon>rosids</taxon>
        <taxon>fabids</taxon>
        <taxon>Fabales</taxon>
        <taxon>Fabaceae</taxon>
        <taxon>Papilionoideae</taxon>
        <taxon>50 kb inversion clade</taxon>
        <taxon>NPAAA clade</taxon>
        <taxon>indigoferoid/millettioid clade</taxon>
        <taxon>Phaseoleae</taxon>
        <taxon>Mucuna</taxon>
    </lineage>
</organism>
<feature type="non-terminal residue" evidence="1">
    <location>
        <position position="1"/>
    </location>
</feature>
<reference evidence="1" key="1">
    <citation type="submission" date="2018-05" db="EMBL/GenBank/DDBJ databases">
        <title>Draft genome of Mucuna pruriens seed.</title>
        <authorList>
            <person name="Nnadi N.E."/>
            <person name="Vos R."/>
            <person name="Hasami M.H."/>
            <person name="Devisetty U.K."/>
            <person name="Aguiy J.C."/>
        </authorList>
    </citation>
    <scope>NUCLEOTIDE SEQUENCE [LARGE SCALE GENOMIC DNA]</scope>
    <source>
        <strain evidence="1">JCA_2017</strain>
    </source>
</reference>
<evidence type="ECO:0000313" key="2">
    <source>
        <dbReference type="Proteomes" id="UP000257109"/>
    </source>
</evidence>
<dbReference type="Gene3D" id="2.40.70.10">
    <property type="entry name" value="Acid Proteases"/>
    <property type="match status" value="1"/>
</dbReference>
<proteinExistence type="predicted"/>
<dbReference type="SUPFAM" id="SSF50630">
    <property type="entry name" value="Acid proteases"/>
    <property type="match status" value="1"/>
</dbReference>
<gene>
    <name evidence="1" type="ORF">CR513_14909</name>
</gene>
<dbReference type="AlphaFoldDB" id="A0A371HFZ7"/>
<dbReference type="Proteomes" id="UP000257109">
    <property type="component" value="Unassembled WGS sequence"/>
</dbReference>
<dbReference type="PANTHER" id="PTHR32108">
    <property type="entry name" value="DNA-DIRECTED RNA POLYMERASE SUBUNIT ALPHA"/>
    <property type="match status" value="1"/>
</dbReference>